<accession>A0A9W4TYQ0</accession>
<dbReference type="Pfam" id="PF18503">
    <property type="entry name" value="RPN6_C_helix"/>
    <property type="match status" value="1"/>
</dbReference>
<dbReference type="PANTHER" id="PTHR10678">
    <property type="entry name" value="26S PROTEASOME NON-ATPASE REGULATORY SUBUNIT 11/COP9 SIGNALOSOME COMPLEX SUBUNIT 2"/>
    <property type="match status" value="1"/>
</dbReference>
<sequence length="423" mass="48796">MSIDQQQVLLNEAKHAVNEKDYDSAILKYQQVINDQSEEIKLNKKLQFQEISIIELGKIYQLIDKPQDLYNLINDSRNILGNFAKSKTAKIVKTLIENFDQLNSLDLQIKSTKECITWAIESKLIFLKQSLQLKLSELLYKKKNYHEAIKIINDLLREYKKLDDKSSLVEVQLLESKIYNALRNFPKAKAALNSARTSANSIYCPTVLQAELDCQSGILNSEDKDYKTAFSYFYESFEGFNSQDDSRAIIVLKYMLLTKIMLNLIDDVNNILNNKNVLKYKSKDIDAMKSIANAYSNRSLKEFENSLNLYSTELKTDLIIKNHFNALYDNLLEQNLLKIIESYDCVELSYISKIIDLNLQQVEGKLSQMILDKVFYGVLDQGNGWLIIYDEPRKDAAYEASLELIKNLSNVVDLLYEKASLLN</sequence>
<reference evidence="4" key="1">
    <citation type="submission" date="2022-12" db="EMBL/GenBank/DDBJ databases">
        <authorList>
            <person name="Brejova B."/>
        </authorList>
    </citation>
    <scope>NUCLEOTIDE SEQUENCE</scope>
</reference>
<dbReference type="SUPFAM" id="SSF48452">
    <property type="entry name" value="TPR-like"/>
    <property type="match status" value="1"/>
</dbReference>
<evidence type="ECO:0000313" key="4">
    <source>
        <dbReference type="EMBL" id="CAI5759508.1"/>
    </source>
</evidence>
<dbReference type="Pfam" id="PF18055">
    <property type="entry name" value="RPN6_N"/>
    <property type="match status" value="1"/>
</dbReference>
<dbReference type="PROSITE" id="PS50250">
    <property type="entry name" value="PCI"/>
    <property type="match status" value="1"/>
</dbReference>
<gene>
    <name evidence="4" type="ORF">CANVERA_P4020</name>
</gene>
<name>A0A9W4TYQ0_9ASCO</name>
<dbReference type="InterPro" id="IPR040773">
    <property type="entry name" value="Rpn6_N"/>
</dbReference>
<dbReference type="InterPro" id="IPR050871">
    <property type="entry name" value="26S_Proteasome/COP9_Components"/>
</dbReference>
<dbReference type="InterPro" id="IPR011990">
    <property type="entry name" value="TPR-like_helical_dom_sf"/>
</dbReference>
<dbReference type="InterPro" id="IPR036390">
    <property type="entry name" value="WH_DNA-bd_sf"/>
</dbReference>
<dbReference type="SMART" id="SM00753">
    <property type="entry name" value="PAM"/>
    <property type="match status" value="1"/>
</dbReference>
<evidence type="ECO:0000313" key="5">
    <source>
        <dbReference type="Proteomes" id="UP001152885"/>
    </source>
</evidence>
<organism evidence="4 5">
    <name type="scientific">Candida verbasci</name>
    <dbReference type="NCBI Taxonomy" id="1227364"/>
    <lineage>
        <taxon>Eukaryota</taxon>
        <taxon>Fungi</taxon>
        <taxon>Dikarya</taxon>
        <taxon>Ascomycota</taxon>
        <taxon>Saccharomycotina</taxon>
        <taxon>Pichiomycetes</taxon>
        <taxon>Debaryomycetaceae</taxon>
        <taxon>Candida/Lodderomyces clade</taxon>
        <taxon>Candida</taxon>
    </lineage>
</organism>
<evidence type="ECO:0000259" key="3">
    <source>
        <dbReference type="PROSITE" id="PS50250"/>
    </source>
</evidence>
<dbReference type="GO" id="GO:0008541">
    <property type="term" value="C:proteasome regulatory particle, lid subcomplex"/>
    <property type="evidence" value="ECO:0007669"/>
    <property type="project" value="UniProtKB-ARBA"/>
</dbReference>
<evidence type="ECO:0000256" key="1">
    <source>
        <dbReference type="ARBA" id="ARBA00007454"/>
    </source>
</evidence>
<evidence type="ECO:0000256" key="2">
    <source>
        <dbReference type="ARBA" id="ARBA00022942"/>
    </source>
</evidence>
<dbReference type="InterPro" id="IPR000717">
    <property type="entry name" value="PCI_dom"/>
</dbReference>
<keyword evidence="5" id="KW-1185">Reference proteome</keyword>
<comment type="caution">
    <text evidence="4">The sequence shown here is derived from an EMBL/GenBank/DDBJ whole genome shotgun (WGS) entry which is preliminary data.</text>
</comment>
<dbReference type="SUPFAM" id="SSF46785">
    <property type="entry name" value="Winged helix' DNA-binding domain"/>
    <property type="match status" value="1"/>
</dbReference>
<dbReference type="Proteomes" id="UP001152885">
    <property type="component" value="Unassembled WGS sequence"/>
</dbReference>
<dbReference type="OrthoDB" id="1418352at2759"/>
<dbReference type="SMART" id="SM00088">
    <property type="entry name" value="PINT"/>
    <property type="match status" value="1"/>
</dbReference>
<dbReference type="AlphaFoldDB" id="A0A9W4TYQ0"/>
<comment type="similarity">
    <text evidence="1">Belongs to the proteasome subunit S9 family.</text>
</comment>
<proteinExistence type="inferred from homology"/>
<feature type="domain" description="PCI" evidence="3">
    <location>
        <begin position="225"/>
        <end position="393"/>
    </location>
</feature>
<keyword evidence="2" id="KW-0647">Proteasome</keyword>
<dbReference type="Pfam" id="PF01399">
    <property type="entry name" value="PCI"/>
    <property type="match status" value="1"/>
</dbReference>
<dbReference type="Gene3D" id="1.25.40.570">
    <property type="match status" value="1"/>
</dbReference>
<dbReference type="InterPro" id="IPR040780">
    <property type="entry name" value="Rpn6_C_helix"/>
</dbReference>
<protein>
    <recommendedName>
        <fullName evidence="3">PCI domain-containing protein</fullName>
    </recommendedName>
</protein>
<dbReference type="EMBL" id="CANTUO010000004">
    <property type="protein sequence ID" value="CAI5759508.1"/>
    <property type="molecule type" value="Genomic_DNA"/>
</dbReference>